<dbReference type="FunFam" id="1.10.510.10:FF:000571">
    <property type="entry name" value="Maternal embryonic leucine zipper kinase"/>
    <property type="match status" value="1"/>
</dbReference>
<evidence type="ECO:0000256" key="13">
    <source>
        <dbReference type="PROSITE-ProRule" id="PRU10141"/>
    </source>
</evidence>
<keyword evidence="7 13" id="KW-0547">Nucleotide-binding</keyword>
<dbReference type="AlphaFoldDB" id="A0ABD6E9H2"/>
<dbReference type="CDD" id="cd14005">
    <property type="entry name" value="STKc_PIM"/>
    <property type="match status" value="1"/>
</dbReference>
<feature type="compositionally biased region" description="Low complexity" evidence="15">
    <location>
        <begin position="16"/>
        <end position="25"/>
    </location>
</feature>
<comment type="catalytic activity">
    <reaction evidence="11">
        <text>L-threonyl-[protein] + ATP = O-phospho-L-threonyl-[protein] + ADP + H(+)</text>
        <dbReference type="Rhea" id="RHEA:46608"/>
        <dbReference type="Rhea" id="RHEA-COMP:11060"/>
        <dbReference type="Rhea" id="RHEA-COMP:11605"/>
        <dbReference type="ChEBI" id="CHEBI:15378"/>
        <dbReference type="ChEBI" id="CHEBI:30013"/>
        <dbReference type="ChEBI" id="CHEBI:30616"/>
        <dbReference type="ChEBI" id="CHEBI:61977"/>
        <dbReference type="ChEBI" id="CHEBI:456216"/>
        <dbReference type="EC" id="2.7.11.1"/>
    </reaction>
</comment>
<feature type="compositionally biased region" description="Basic and acidic residues" evidence="15">
    <location>
        <begin position="27"/>
        <end position="37"/>
    </location>
</feature>
<evidence type="ECO:0000256" key="7">
    <source>
        <dbReference type="ARBA" id="ARBA00022741"/>
    </source>
</evidence>
<dbReference type="Gene3D" id="1.10.510.10">
    <property type="entry name" value="Transferase(Phosphotransferase) domain 1"/>
    <property type="match status" value="1"/>
</dbReference>
<dbReference type="InterPro" id="IPR008271">
    <property type="entry name" value="Ser/Thr_kinase_AS"/>
</dbReference>
<protein>
    <recommendedName>
        <fullName evidence="4">Serine/threonine-protein kinase 1</fullName>
        <ecNumber evidence="3">2.7.11.1</ecNumber>
    </recommendedName>
</protein>
<evidence type="ECO:0000256" key="4">
    <source>
        <dbReference type="ARBA" id="ARBA00016885"/>
    </source>
</evidence>
<evidence type="ECO:0000256" key="12">
    <source>
        <dbReference type="ARBA" id="ARBA00048679"/>
    </source>
</evidence>
<dbReference type="PROSITE" id="PS00107">
    <property type="entry name" value="PROTEIN_KINASE_ATP"/>
    <property type="match status" value="1"/>
</dbReference>
<feature type="region of interest" description="Disordered" evidence="15">
    <location>
        <begin position="16"/>
        <end position="37"/>
    </location>
</feature>
<dbReference type="EMBL" id="JBGFUD010001458">
    <property type="protein sequence ID" value="MFH4976315.1"/>
    <property type="molecule type" value="Genomic_DNA"/>
</dbReference>
<evidence type="ECO:0000313" key="17">
    <source>
        <dbReference type="EMBL" id="MFH4976315.1"/>
    </source>
</evidence>
<dbReference type="PANTHER" id="PTHR22984:SF25">
    <property type="entry name" value="PROTEIN KINASE DOMAIN-CONTAINING PROTEIN"/>
    <property type="match status" value="1"/>
</dbReference>
<evidence type="ECO:0000256" key="10">
    <source>
        <dbReference type="ARBA" id="ARBA00023200"/>
    </source>
</evidence>
<gene>
    <name evidence="17" type="ORF">AB6A40_003024</name>
</gene>
<comment type="cofactor">
    <cofactor evidence="1">
        <name>Mg(2+)</name>
        <dbReference type="ChEBI" id="CHEBI:18420"/>
    </cofactor>
</comment>
<name>A0ABD6E9H2_9BILA</name>
<evidence type="ECO:0000256" key="5">
    <source>
        <dbReference type="ARBA" id="ARBA00022527"/>
    </source>
</evidence>
<dbReference type="GO" id="GO:0004674">
    <property type="term" value="F:protein serine/threonine kinase activity"/>
    <property type="evidence" value="ECO:0007669"/>
    <property type="project" value="UniProtKB-KW"/>
</dbReference>
<dbReference type="GO" id="GO:0005524">
    <property type="term" value="F:ATP binding"/>
    <property type="evidence" value="ECO:0007669"/>
    <property type="project" value="UniProtKB-UniRule"/>
</dbReference>
<evidence type="ECO:0000256" key="6">
    <source>
        <dbReference type="ARBA" id="ARBA00022679"/>
    </source>
</evidence>
<dbReference type="PROSITE" id="PS00108">
    <property type="entry name" value="PROTEIN_KINASE_ST"/>
    <property type="match status" value="1"/>
</dbReference>
<comment type="catalytic activity">
    <reaction evidence="12">
        <text>L-seryl-[protein] + ATP = O-phospho-L-seryl-[protein] + ADP + H(+)</text>
        <dbReference type="Rhea" id="RHEA:17989"/>
        <dbReference type="Rhea" id="RHEA-COMP:9863"/>
        <dbReference type="Rhea" id="RHEA-COMP:11604"/>
        <dbReference type="ChEBI" id="CHEBI:15378"/>
        <dbReference type="ChEBI" id="CHEBI:29999"/>
        <dbReference type="ChEBI" id="CHEBI:30616"/>
        <dbReference type="ChEBI" id="CHEBI:83421"/>
        <dbReference type="ChEBI" id="CHEBI:456216"/>
        <dbReference type="EC" id="2.7.11.1"/>
    </reaction>
</comment>
<reference evidence="17 18" key="1">
    <citation type="submission" date="2024-08" db="EMBL/GenBank/DDBJ databases">
        <title>Gnathostoma spinigerum genome.</title>
        <authorList>
            <person name="Gonzalez-Bertolin B."/>
            <person name="Monzon S."/>
            <person name="Zaballos A."/>
            <person name="Jimenez P."/>
            <person name="Dekumyoy P."/>
            <person name="Varona S."/>
            <person name="Cuesta I."/>
            <person name="Sumanam S."/>
            <person name="Adisakwattana P."/>
            <person name="Gasser R.B."/>
            <person name="Hernandez-Gonzalez A."/>
            <person name="Young N.D."/>
            <person name="Perteguer M.J."/>
        </authorList>
    </citation>
    <scope>NUCLEOTIDE SEQUENCE [LARGE SCALE GENOMIC DNA]</scope>
    <source>
        <strain evidence="17">AL3</strain>
        <tissue evidence="17">Liver</tissue>
    </source>
</reference>
<keyword evidence="18" id="KW-1185">Reference proteome</keyword>
<dbReference type="Pfam" id="PF00069">
    <property type="entry name" value="Pkinase"/>
    <property type="match status" value="1"/>
</dbReference>
<keyword evidence="8" id="KW-0418">Kinase</keyword>
<keyword evidence="9 13" id="KW-0067">ATP-binding</keyword>
<evidence type="ECO:0000256" key="11">
    <source>
        <dbReference type="ARBA" id="ARBA00047899"/>
    </source>
</evidence>
<dbReference type="EC" id="2.7.11.1" evidence="3"/>
<comment type="caution">
    <text evidence="17">The sequence shown here is derived from an EMBL/GenBank/DDBJ whole genome shotgun (WGS) entry which is preliminary data.</text>
</comment>
<dbReference type="InterPro" id="IPR011009">
    <property type="entry name" value="Kinase-like_dom_sf"/>
</dbReference>
<dbReference type="GO" id="GO:0030430">
    <property type="term" value="C:host cell cytoplasm"/>
    <property type="evidence" value="ECO:0007669"/>
    <property type="project" value="UniProtKB-SubCell"/>
</dbReference>
<evidence type="ECO:0000256" key="15">
    <source>
        <dbReference type="SAM" id="MobiDB-lite"/>
    </source>
</evidence>
<evidence type="ECO:0000256" key="2">
    <source>
        <dbReference type="ARBA" id="ARBA00004192"/>
    </source>
</evidence>
<evidence type="ECO:0000256" key="14">
    <source>
        <dbReference type="RuleBase" id="RU000304"/>
    </source>
</evidence>
<evidence type="ECO:0000313" key="18">
    <source>
        <dbReference type="Proteomes" id="UP001608902"/>
    </source>
</evidence>
<proteinExistence type="inferred from homology"/>
<keyword evidence="10" id="KW-1035">Host cytoplasm</keyword>
<keyword evidence="5 14" id="KW-0723">Serine/threonine-protein kinase</keyword>
<dbReference type="FunFam" id="3.30.200.20:FF:000547">
    <property type="entry name" value="Serine/threonine-protein kinase prk-2"/>
    <property type="match status" value="1"/>
</dbReference>
<accession>A0ABD6E9H2</accession>
<sequence>MLKGFVRMTIGSLGSFGSSPPSSSSVTEKEKQSHEHATFKKKYKLGPELGRGGFGTVYSGFRIADGLPVAVKFVSRTNVTEWKRVADRDVPLEIVLLAQCSAIQGVVRMFDWFERSDGFFIVMERPSPCQDLFDYISEHGPLDERLARTFFKQVVDTVIACASVNVVHRDIKDENLIVDLKDGHLKLVDFGSGAFCKPNGELYTDFEGTRVYSPPEWILDARYDGMKAAVWSLGILLYDMVCGDIPFRRDKEIICCSRIIWRTKLTKSCEQLIKRCLTFDPDERCTLEDILRHPWMGEGANQLPLSSLELNHGRHKLSSVPAKLETHAYPHPAIRDPVILPGTSEKPIHIPNSFLLLESAGQCGGAASVPFTTSSSLSMVSACGFHCHICYSQVAHLDGLHHRHHHMQHRAGGGICALGHHCVTPTNCSSAFSSSSSSGYGTTSSPPTGSLMLGSY</sequence>
<organism evidence="17 18">
    <name type="scientific">Gnathostoma spinigerum</name>
    <dbReference type="NCBI Taxonomy" id="75299"/>
    <lineage>
        <taxon>Eukaryota</taxon>
        <taxon>Metazoa</taxon>
        <taxon>Ecdysozoa</taxon>
        <taxon>Nematoda</taxon>
        <taxon>Chromadorea</taxon>
        <taxon>Rhabditida</taxon>
        <taxon>Spirurina</taxon>
        <taxon>Gnathostomatomorpha</taxon>
        <taxon>Gnathostomatoidea</taxon>
        <taxon>Gnathostomatidae</taxon>
        <taxon>Gnathostoma</taxon>
    </lineage>
</organism>
<dbReference type="SUPFAM" id="SSF56112">
    <property type="entry name" value="Protein kinase-like (PK-like)"/>
    <property type="match status" value="1"/>
</dbReference>
<dbReference type="InterPro" id="IPR017441">
    <property type="entry name" value="Protein_kinase_ATP_BS"/>
</dbReference>
<dbReference type="Proteomes" id="UP001608902">
    <property type="component" value="Unassembled WGS sequence"/>
</dbReference>
<dbReference type="Gene3D" id="3.30.200.20">
    <property type="entry name" value="Phosphorylase Kinase, domain 1"/>
    <property type="match status" value="1"/>
</dbReference>
<dbReference type="PROSITE" id="PS50011">
    <property type="entry name" value="PROTEIN_KINASE_DOM"/>
    <property type="match status" value="1"/>
</dbReference>
<dbReference type="InterPro" id="IPR051138">
    <property type="entry name" value="PIM_Ser/Thr_kinase"/>
</dbReference>
<evidence type="ECO:0000256" key="9">
    <source>
        <dbReference type="ARBA" id="ARBA00022840"/>
    </source>
</evidence>
<comment type="subcellular location">
    <subcellularLocation>
        <location evidence="2">Host cytoplasm</location>
    </subcellularLocation>
</comment>
<feature type="binding site" evidence="13">
    <location>
        <position position="72"/>
    </location>
    <ligand>
        <name>ATP</name>
        <dbReference type="ChEBI" id="CHEBI:30616"/>
    </ligand>
</feature>
<evidence type="ECO:0000256" key="1">
    <source>
        <dbReference type="ARBA" id="ARBA00001946"/>
    </source>
</evidence>
<evidence type="ECO:0000256" key="8">
    <source>
        <dbReference type="ARBA" id="ARBA00022777"/>
    </source>
</evidence>
<evidence type="ECO:0000256" key="3">
    <source>
        <dbReference type="ARBA" id="ARBA00012513"/>
    </source>
</evidence>
<feature type="domain" description="Protein kinase" evidence="16">
    <location>
        <begin position="43"/>
        <end position="296"/>
    </location>
</feature>
<comment type="similarity">
    <text evidence="14">Belongs to the protein kinase superfamily.</text>
</comment>
<dbReference type="PANTHER" id="PTHR22984">
    <property type="entry name" value="SERINE/THREONINE-PROTEIN KINASE PIM"/>
    <property type="match status" value="1"/>
</dbReference>
<dbReference type="InterPro" id="IPR000719">
    <property type="entry name" value="Prot_kinase_dom"/>
</dbReference>
<keyword evidence="6" id="KW-0808">Transferase</keyword>
<dbReference type="SMART" id="SM00220">
    <property type="entry name" value="S_TKc"/>
    <property type="match status" value="1"/>
</dbReference>
<evidence type="ECO:0000259" key="16">
    <source>
        <dbReference type="PROSITE" id="PS50011"/>
    </source>
</evidence>